<keyword evidence="1" id="KW-0472">Membrane</keyword>
<dbReference type="Proteomes" id="UP001368328">
    <property type="component" value="Chromosome"/>
</dbReference>
<feature type="transmembrane region" description="Helical" evidence="1">
    <location>
        <begin position="34"/>
        <end position="55"/>
    </location>
</feature>
<dbReference type="Pfam" id="PF10823">
    <property type="entry name" value="DUF2568"/>
    <property type="match status" value="1"/>
</dbReference>
<organism evidence="2 3">
    <name type="scientific">Metabacillus rhizosphaerae</name>
    <dbReference type="NCBI Taxonomy" id="3117747"/>
    <lineage>
        <taxon>Bacteria</taxon>
        <taxon>Bacillati</taxon>
        <taxon>Bacillota</taxon>
        <taxon>Bacilli</taxon>
        <taxon>Bacillales</taxon>
        <taxon>Bacillaceae</taxon>
        <taxon>Metabacillus</taxon>
    </lineage>
</organism>
<keyword evidence="3" id="KW-1185">Reference proteome</keyword>
<dbReference type="InterPro" id="IPR021214">
    <property type="entry name" value="DUF2568"/>
</dbReference>
<evidence type="ECO:0000313" key="2">
    <source>
        <dbReference type="EMBL" id="WXB88158.1"/>
    </source>
</evidence>
<dbReference type="RefSeq" id="WP_338787069.1">
    <property type="nucleotide sequence ID" value="NZ_CP147403.1"/>
</dbReference>
<gene>
    <name evidence="2" type="ORF">WCV66_23565</name>
</gene>
<name>A0ABZ2MS11_9BACI</name>
<keyword evidence="1" id="KW-0812">Transmembrane</keyword>
<accession>A0ABZ2MS11</accession>
<keyword evidence="1" id="KW-1133">Transmembrane helix</keyword>
<protein>
    <submittedName>
        <fullName evidence="2">YrdB family protein</fullName>
    </submittedName>
</protein>
<reference evidence="2 3" key="1">
    <citation type="submission" date="2024-02" db="EMBL/GenBank/DDBJ databases">
        <title>Seven novel Bacillus-like species.</title>
        <authorList>
            <person name="Liu G."/>
        </authorList>
    </citation>
    <scope>NUCLEOTIDE SEQUENCE [LARGE SCALE GENOMIC DNA]</scope>
    <source>
        <strain evidence="2 3">FJAT-53654</strain>
    </source>
</reference>
<sequence>MLLLKASNLGFRFVLELCALAALGYWGFKAGHGILLKVILGLGTPLAAATLWGLFGSPAAPFKVGVPIRLLLEIVINGAAAFALYASGKASLAVTFIVVVIINKVLMIDCLGTVKKNREI</sequence>
<feature type="transmembrane region" description="Helical" evidence="1">
    <location>
        <begin position="9"/>
        <end position="28"/>
    </location>
</feature>
<evidence type="ECO:0000256" key="1">
    <source>
        <dbReference type="SAM" id="Phobius"/>
    </source>
</evidence>
<evidence type="ECO:0000313" key="3">
    <source>
        <dbReference type="Proteomes" id="UP001368328"/>
    </source>
</evidence>
<proteinExistence type="predicted"/>
<dbReference type="EMBL" id="CP147403">
    <property type="protein sequence ID" value="WXB88158.1"/>
    <property type="molecule type" value="Genomic_DNA"/>
</dbReference>